<feature type="domain" description="FAD-binding PCMH-type" evidence="20">
    <location>
        <begin position="18"/>
        <end position="187"/>
    </location>
</feature>
<keyword evidence="13 19" id="KW-0573">Peptidoglycan synthesis</keyword>
<evidence type="ECO:0000256" key="14">
    <source>
        <dbReference type="ARBA" id="ARBA00023002"/>
    </source>
</evidence>
<keyword evidence="16 19" id="KW-0961">Cell wall biogenesis/degradation</keyword>
<evidence type="ECO:0000256" key="13">
    <source>
        <dbReference type="ARBA" id="ARBA00022984"/>
    </source>
</evidence>
<evidence type="ECO:0000256" key="7">
    <source>
        <dbReference type="ARBA" id="ARBA00022490"/>
    </source>
</evidence>
<organism evidence="21 22">
    <name type="scientific">Pseudoroseicyclus aestuarii</name>
    <dbReference type="NCBI Taxonomy" id="1795041"/>
    <lineage>
        <taxon>Bacteria</taxon>
        <taxon>Pseudomonadati</taxon>
        <taxon>Pseudomonadota</taxon>
        <taxon>Alphaproteobacteria</taxon>
        <taxon>Rhodobacterales</taxon>
        <taxon>Paracoccaceae</taxon>
        <taxon>Pseudoroseicyclus</taxon>
    </lineage>
</organism>
<evidence type="ECO:0000259" key="20">
    <source>
        <dbReference type="PROSITE" id="PS51387"/>
    </source>
</evidence>
<comment type="catalytic activity">
    <reaction evidence="18 19">
        <text>UDP-N-acetyl-alpha-D-muramate + NADP(+) = UDP-N-acetyl-3-O-(1-carboxyvinyl)-alpha-D-glucosamine + NADPH + H(+)</text>
        <dbReference type="Rhea" id="RHEA:12248"/>
        <dbReference type="ChEBI" id="CHEBI:15378"/>
        <dbReference type="ChEBI" id="CHEBI:57783"/>
        <dbReference type="ChEBI" id="CHEBI:58349"/>
        <dbReference type="ChEBI" id="CHEBI:68483"/>
        <dbReference type="ChEBI" id="CHEBI:70757"/>
        <dbReference type="EC" id="1.3.1.98"/>
    </reaction>
</comment>
<dbReference type="UniPathway" id="UPA00219"/>
<keyword evidence="11 19" id="KW-0521">NADP</keyword>
<evidence type="ECO:0000256" key="15">
    <source>
        <dbReference type="ARBA" id="ARBA00023306"/>
    </source>
</evidence>
<dbReference type="Proteomes" id="UP000248311">
    <property type="component" value="Unassembled WGS sequence"/>
</dbReference>
<feature type="active site" evidence="19">
    <location>
        <position position="164"/>
    </location>
</feature>
<dbReference type="NCBIfam" id="NF000755">
    <property type="entry name" value="PRK00046.1"/>
    <property type="match status" value="1"/>
</dbReference>
<protein>
    <recommendedName>
        <fullName evidence="6 19">UDP-N-acetylenolpyruvoylglucosamine reductase</fullName>
        <ecNumber evidence="5 19">1.3.1.98</ecNumber>
    </recommendedName>
    <alternativeName>
        <fullName evidence="17 19">UDP-N-acetylmuramate dehydrogenase</fullName>
    </alternativeName>
</protein>
<proteinExistence type="inferred from homology"/>
<reference evidence="21 22" key="1">
    <citation type="submission" date="2018-06" db="EMBL/GenBank/DDBJ databases">
        <title>Genomic Encyclopedia of Type Strains, Phase III (KMG-III): the genomes of soil and plant-associated and newly described type strains.</title>
        <authorList>
            <person name="Whitman W."/>
        </authorList>
    </citation>
    <scope>NUCLEOTIDE SEQUENCE [LARGE SCALE GENOMIC DNA]</scope>
    <source>
        <strain evidence="21 22">CECT 9025</strain>
    </source>
</reference>
<evidence type="ECO:0000256" key="16">
    <source>
        <dbReference type="ARBA" id="ARBA00023316"/>
    </source>
</evidence>
<dbReference type="Gene3D" id="3.90.78.10">
    <property type="entry name" value="UDP-N-acetylenolpyruvoylglucosamine reductase, C-terminal domain"/>
    <property type="match status" value="1"/>
</dbReference>
<evidence type="ECO:0000256" key="8">
    <source>
        <dbReference type="ARBA" id="ARBA00022618"/>
    </source>
</evidence>
<comment type="pathway">
    <text evidence="4 19">Cell wall biogenesis; peptidoglycan biosynthesis.</text>
</comment>
<dbReference type="RefSeq" id="WP_110813334.1">
    <property type="nucleotide sequence ID" value="NZ_QJTE01000002.1"/>
</dbReference>
<evidence type="ECO:0000256" key="11">
    <source>
        <dbReference type="ARBA" id="ARBA00022857"/>
    </source>
</evidence>
<keyword evidence="12 19" id="KW-0133">Cell shape</keyword>
<accession>A0A318T1Y4</accession>
<dbReference type="GO" id="GO:0071949">
    <property type="term" value="F:FAD binding"/>
    <property type="evidence" value="ECO:0007669"/>
    <property type="project" value="InterPro"/>
</dbReference>
<dbReference type="Pfam" id="PF01565">
    <property type="entry name" value="FAD_binding_4"/>
    <property type="match status" value="1"/>
</dbReference>
<evidence type="ECO:0000313" key="21">
    <source>
        <dbReference type="EMBL" id="PYE84214.1"/>
    </source>
</evidence>
<dbReference type="HAMAP" id="MF_00037">
    <property type="entry name" value="MurB"/>
    <property type="match status" value="1"/>
</dbReference>
<dbReference type="GO" id="GO:0009252">
    <property type="term" value="P:peptidoglycan biosynthetic process"/>
    <property type="evidence" value="ECO:0007669"/>
    <property type="project" value="UniProtKB-UniRule"/>
</dbReference>
<evidence type="ECO:0000256" key="1">
    <source>
        <dbReference type="ARBA" id="ARBA00001974"/>
    </source>
</evidence>
<evidence type="ECO:0000256" key="3">
    <source>
        <dbReference type="ARBA" id="ARBA00004496"/>
    </source>
</evidence>
<dbReference type="InterPro" id="IPR036635">
    <property type="entry name" value="MurB_C_sf"/>
</dbReference>
<dbReference type="NCBIfam" id="NF010478">
    <property type="entry name" value="PRK13903.1"/>
    <property type="match status" value="1"/>
</dbReference>
<comment type="function">
    <text evidence="2 19">Cell wall formation.</text>
</comment>
<dbReference type="InterPro" id="IPR016166">
    <property type="entry name" value="FAD-bd_PCMH"/>
</dbReference>
<evidence type="ECO:0000313" key="22">
    <source>
        <dbReference type="Proteomes" id="UP000248311"/>
    </source>
</evidence>
<keyword evidence="22" id="KW-1185">Reference proteome</keyword>
<dbReference type="SUPFAM" id="SSF56176">
    <property type="entry name" value="FAD-binding/transporter-associated domain-like"/>
    <property type="match status" value="1"/>
</dbReference>
<feature type="active site" evidence="19">
    <location>
        <position position="324"/>
    </location>
</feature>
<dbReference type="GO" id="GO:0008360">
    <property type="term" value="P:regulation of cell shape"/>
    <property type="evidence" value="ECO:0007669"/>
    <property type="project" value="UniProtKB-KW"/>
</dbReference>
<evidence type="ECO:0000256" key="9">
    <source>
        <dbReference type="ARBA" id="ARBA00022630"/>
    </source>
</evidence>
<gene>
    <name evidence="19" type="primary">murB</name>
    <name evidence="21" type="ORF">DFP88_1026</name>
</gene>
<keyword evidence="15 19" id="KW-0131">Cell cycle</keyword>
<evidence type="ECO:0000256" key="19">
    <source>
        <dbReference type="HAMAP-Rule" id="MF_00037"/>
    </source>
</evidence>
<keyword evidence="14 19" id="KW-0560">Oxidoreductase</keyword>
<name>A0A318T1Y4_9RHOB</name>
<dbReference type="Gene3D" id="3.30.465.10">
    <property type="match status" value="1"/>
</dbReference>
<evidence type="ECO:0000256" key="6">
    <source>
        <dbReference type="ARBA" id="ARBA00015188"/>
    </source>
</evidence>
<feature type="active site" description="Proton donor" evidence="19">
    <location>
        <position position="232"/>
    </location>
</feature>
<keyword evidence="9 19" id="KW-0285">Flavoprotein</keyword>
<dbReference type="InterPro" id="IPR016169">
    <property type="entry name" value="FAD-bd_PCMH_sub2"/>
</dbReference>
<dbReference type="GO" id="GO:0071555">
    <property type="term" value="P:cell wall organization"/>
    <property type="evidence" value="ECO:0007669"/>
    <property type="project" value="UniProtKB-KW"/>
</dbReference>
<dbReference type="GO" id="GO:0051301">
    <property type="term" value="P:cell division"/>
    <property type="evidence" value="ECO:0007669"/>
    <property type="project" value="UniProtKB-KW"/>
</dbReference>
<evidence type="ECO:0000256" key="10">
    <source>
        <dbReference type="ARBA" id="ARBA00022827"/>
    </source>
</evidence>
<dbReference type="InterPro" id="IPR011601">
    <property type="entry name" value="MurB_C"/>
</dbReference>
<comment type="caution">
    <text evidence="21">The sequence shown here is derived from an EMBL/GenBank/DDBJ whole genome shotgun (WGS) entry which is preliminary data.</text>
</comment>
<dbReference type="GO" id="GO:0005829">
    <property type="term" value="C:cytosol"/>
    <property type="evidence" value="ECO:0007669"/>
    <property type="project" value="TreeGrafter"/>
</dbReference>
<keyword evidence="8 19" id="KW-0132">Cell division</keyword>
<evidence type="ECO:0000256" key="12">
    <source>
        <dbReference type="ARBA" id="ARBA00022960"/>
    </source>
</evidence>
<sequence>MQLQPDFDLTGRNTLGLRSRARFGVVIERPEDLAAAAEAARAKGLPLRILGGGSNTLASEQVEAVVGVMRIEGRQIVTLPDSGRAVTAGAGEDWDEIVAWTIAQGHGGLENLSLIPGTMGAAPVQNIGAYGLQLSDLLYSVTAWDGASGAFHTFGPEDCRFGYRKSRFKEAGNRHVITEVTLRLPQPWAPVLIYAGLDTLDASATPEEVRQRVIALRQSKLPDWQVLGNAGSFFHNPVVPPDHAARVPDAPQWPQADGTVKLSAGWLIERCGYKGATRGPAGVYEGHALILVNHGGATAADIDALSSEIRTAVEDCFGVSLVQEPIRL</sequence>
<comment type="subcellular location">
    <subcellularLocation>
        <location evidence="3 19">Cytoplasm</location>
    </subcellularLocation>
</comment>
<dbReference type="SUPFAM" id="SSF56194">
    <property type="entry name" value="Uridine diphospho-N-Acetylenolpyruvylglucosamine reductase, MurB, C-terminal domain"/>
    <property type="match status" value="1"/>
</dbReference>
<evidence type="ECO:0000256" key="18">
    <source>
        <dbReference type="ARBA" id="ARBA00048914"/>
    </source>
</evidence>
<evidence type="ECO:0000256" key="2">
    <source>
        <dbReference type="ARBA" id="ARBA00003921"/>
    </source>
</evidence>
<dbReference type="OrthoDB" id="9804753at2"/>
<comment type="similarity">
    <text evidence="19">Belongs to the MurB family.</text>
</comment>
<dbReference type="PANTHER" id="PTHR21071">
    <property type="entry name" value="UDP-N-ACETYLENOLPYRUVOYLGLUCOSAMINE REDUCTASE"/>
    <property type="match status" value="1"/>
</dbReference>
<evidence type="ECO:0000256" key="17">
    <source>
        <dbReference type="ARBA" id="ARBA00031026"/>
    </source>
</evidence>
<dbReference type="Pfam" id="PF02873">
    <property type="entry name" value="MurB_C"/>
    <property type="match status" value="1"/>
</dbReference>
<dbReference type="PANTHER" id="PTHR21071:SF4">
    <property type="entry name" value="UDP-N-ACETYLENOLPYRUVOYLGLUCOSAMINE REDUCTASE"/>
    <property type="match status" value="1"/>
</dbReference>
<dbReference type="InterPro" id="IPR006094">
    <property type="entry name" value="Oxid_FAD_bind_N"/>
</dbReference>
<dbReference type="InterPro" id="IPR036318">
    <property type="entry name" value="FAD-bd_PCMH-like_sf"/>
</dbReference>
<keyword evidence="10 19" id="KW-0274">FAD</keyword>
<dbReference type="InterPro" id="IPR003170">
    <property type="entry name" value="MurB"/>
</dbReference>
<dbReference type="Gene3D" id="3.30.43.10">
    <property type="entry name" value="Uridine Diphospho-n-acetylenolpyruvylglucosamine Reductase, domain 2"/>
    <property type="match status" value="1"/>
</dbReference>
<dbReference type="EC" id="1.3.1.98" evidence="5 19"/>
<dbReference type="NCBIfam" id="TIGR00179">
    <property type="entry name" value="murB"/>
    <property type="match status" value="1"/>
</dbReference>
<dbReference type="AlphaFoldDB" id="A0A318T1Y4"/>
<dbReference type="PROSITE" id="PS51387">
    <property type="entry name" value="FAD_PCMH"/>
    <property type="match status" value="1"/>
</dbReference>
<dbReference type="InterPro" id="IPR016167">
    <property type="entry name" value="FAD-bd_PCMH_sub1"/>
</dbReference>
<dbReference type="GO" id="GO:0008762">
    <property type="term" value="F:UDP-N-acetylmuramate dehydrogenase activity"/>
    <property type="evidence" value="ECO:0007669"/>
    <property type="project" value="UniProtKB-UniRule"/>
</dbReference>
<evidence type="ECO:0000256" key="5">
    <source>
        <dbReference type="ARBA" id="ARBA00012518"/>
    </source>
</evidence>
<dbReference type="EMBL" id="QJTE01000002">
    <property type="protein sequence ID" value="PYE84214.1"/>
    <property type="molecule type" value="Genomic_DNA"/>
</dbReference>
<comment type="cofactor">
    <cofactor evidence="1 19">
        <name>FAD</name>
        <dbReference type="ChEBI" id="CHEBI:57692"/>
    </cofactor>
</comment>
<keyword evidence="7 19" id="KW-0963">Cytoplasm</keyword>
<evidence type="ECO:0000256" key="4">
    <source>
        <dbReference type="ARBA" id="ARBA00004752"/>
    </source>
</evidence>